<dbReference type="PANTHER" id="PTHR43715:SF1">
    <property type="entry name" value="GDP-MANNOSE 4,6 DEHYDRATASE"/>
    <property type="match status" value="1"/>
</dbReference>
<dbReference type="GO" id="GO:0042351">
    <property type="term" value="P:'de novo' GDP-L-fucose biosynthetic process"/>
    <property type="evidence" value="ECO:0007669"/>
    <property type="project" value="UniProtKB-UniPathway"/>
</dbReference>
<sequence length="125" mass="13614">MSVTDGEFLFNIRLQLAGALVPARTDESARLENRPPGATMRRSYKVGTGSNFVTRKISRSVAKIHLGQLESFSLGNLDSKRDWGHAKDYVEFRKSGFREAKQKPEVLRGTDAEEEEDGGGGGGGG</sequence>
<dbReference type="InterPro" id="IPR016040">
    <property type="entry name" value="NAD(P)-bd_dom"/>
</dbReference>
<dbReference type="GO" id="GO:0008446">
    <property type="term" value="F:GDP-mannose 4,6-dehydratase activity"/>
    <property type="evidence" value="ECO:0007669"/>
    <property type="project" value="InterPro"/>
</dbReference>
<feature type="region of interest" description="Disordered" evidence="4">
    <location>
        <begin position="24"/>
        <end position="44"/>
    </location>
</feature>
<name>A0A4V6AQA9_COLLU</name>
<evidence type="ECO:0000259" key="5">
    <source>
        <dbReference type="Pfam" id="PF16363"/>
    </source>
</evidence>
<evidence type="ECO:0000313" key="7">
    <source>
        <dbReference type="Proteomes" id="UP000298787"/>
    </source>
</evidence>
<comment type="pathway">
    <text evidence="1">Nucleotide-sugar biosynthesis; GDP-L-fucose biosynthesis via de novo pathway; GDP-L-fucose from GDP-alpha-D-mannose: step 1/2.</text>
</comment>
<dbReference type="STRING" id="240159.A0A4V6AQA9"/>
<dbReference type="Pfam" id="PF16363">
    <property type="entry name" value="GDP_Man_Dehyd"/>
    <property type="match status" value="1"/>
</dbReference>
<gene>
    <name evidence="6" type="ORF">D9C73_009155</name>
</gene>
<feature type="compositionally biased region" description="Basic and acidic residues" evidence="4">
    <location>
        <begin position="24"/>
        <end position="33"/>
    </location>
</feature>
<dbReference type="Gene3D" id="3.40.50.720">
    <property type="entry name" value="NAD(P)-binding Rossmann-like Domain"/>
    <property type="match status" value="1"/>
</dbReference>
<dbReference type="PANTHER" id="PTHR43715">
    <property type="entry name" value="GDP-MANNOSE 4,6-DEHYDRATASE"/>
    <property type="match status" value="1"/>
</dbReference>
<feature type="region of interest" description="Disordered" evidence="4">
    <location>
        <begin position="100"/>
        <end position="125"/>
    </location>
</feature>
<dbReference type="UniPathway" id="UPA00128">
    <property type="reaction ID" value="UER00190"/>
</dbReference>
<accession>A0A4V6AQA9</accession>
<feature type="domain" description="NAD(P)-binding" evidence="5">
    <location>
        <begin position="48"/>
        <end position="102"/>
    </location>
</feature>
<dbReference type="Proteomes" id="UP000298787">
    <property type="component" value="Chromosome 8"/>
</dbReference>
<dbReference type="Gene3D" id="3.90.25.10">
    <property type="entry name" value="UDP-galactose 4-epimerase, domain 1"/>
    <property type="match status" value="1"/>
</dbReference>
<keyword evidence="2" id="KW-0456">Lyase</keyword>
<dbReference type="AlphaFoldDB" id="A0A4V6AQA9"/>
<evidence type="ECO:0000313" key="6">
    <source>
        <dbReference type="EMBL" id="TKS75072.1"/>
    </source>
</evidence>
<evidence type="ECO:0000256" key="3">
    <source>
        <dbReference type="ARBA" id="ARBA00031085"/>
    </source>
</evidence>
<keyword evidence="7" id="KW-1185">Reference proteome</keyword>
<proteinExistence type="predicted"/>
<evidence type="ECO:0000256" key="4">
    <source>
        <dbReference type="SAM" id="MobiDB-lite"/>
    </source>
</evidence>
<feature type="compositionally biased region" description="Basic and acidic residues" evidence="4">
    <location>
        <begin position="100"/>
        <end position="111"/>
    </location>
</feature>
<dbReference type="EMBL" id="CM014085">
    <property type="protein sequence ID" value="TKS75072.1"/>
    <property type="molecule type" value="Genomic_DNA"/>
</dbReference>
<reference evidence="6 7" key="1">
    <citation type="submission" date="2019-01" db="EMBL/GenBank/DDBJ databases">
        <title>Genome Assembly of Collichthys lucidus.</title>
        <authorList>
            <person name="Cai M."/>
            <person name="Xiao S."/>
        </authorList>
    </citation>
    <scope>NUCLEOTIDE SEQUENCE [LARGE SCALE GENOMIC DNA]</scope>
    <source>
        <strain evidence="6">JT15FE1705JMU</strain>
        <tissue evidence="6">Muscle</tissue>
    </source>
</reference>
<evidence type="ECO:0000256" key="1">
    <source>
        <dbReference type="ARBA" id="ARBA00004912"/>
    </source>
</evidence>
<evidence type="ECO:0000256" key="2">
    <source>
        <dbReference type="ARBA" id="ARBA00023239"/>
    </source>
</evidence>
<protein>
    <recommendedName>
        <fullName evidence="3">GDP-D-mannose dehydratase</fullName>
    </recommendedName>
</protein>
<organism evidence="6 7">
    <name type="scientific">Collichthys lucidus</name>
    <name type="common">Big head croaker</name>
    <name type="synonym">Sciaena lucida</name>
    <dbReference type="NCBI Taxonomy" id="240159"/>
    <lineage>
        <taxon>Eukaryota</taxon>
        <taxon>Metazoa</taxon>
        <taxon>Chordata</taxon>
        <taxon>Craniata</taxon>
        <taxon>Vertebrata</taxon>
        <taxon>Euteleostomi</taxon>
        <taxon>Actinopterygii</taxon>
        <taxon>Neopterygii</taxon>
        <taxon>Teleostei</taxon>
        <taxon>Neoteleostei</taxon>
        <taxon>Acanthomorphata</taxon>
        <taxon>Eupercaria</taxon>
        <taxon>Sciaenidae</taxon>
        <taxon>Collichthys</taxon>
    </lineage>
</organism>
<dbReference type="InterPro" id="IPR006368">
    <property type="entry name" value="GDP_Man_deHydtase"/>
</dbReference>